<comment type="caution">
    <text evidence="1">The sequence shown here is derived from an EMBL/GenBank/DDBJ whole genome shotgun (WGS) entry which is preliminary data.</text>
</comment>
<protein>
    <submittedName>
        <fullName evidence="1">Uncharacterized protein</fullName>
    </submittedName>
</protein>
<organism evidence="1 2">
    <name type="scientific">Mycena maculata</name>
    <dbReference type="NCBI Taxonomy" id="230809"/>
    <lineage>
        <taxon>Eukaryota</taxon>
        <taxon>Fungi</taxon>
        <taxon>Dikarya</taxon>
        <taxon>Basidiomycota</taxon>
        <taxon>Agaricomycotina</taxon>
        <taxon>Agaricomycetes</taxon>
        <taxon>Agaricomycetidae</taxon>
        <taxon>Agaricales</taxon>
        <taxon>Marasmiineae</taxon>
        <taxon>Mycenaceae</taxon>
        <taxon>Mycena</taxon>
    </lineage>
</organism>
<evidence type="ECO:0000313" key="1">
    <source>
        <dbReference type="EMBL" id="KAJ7761184.1"/>
    </source>
</evidence>
<keyword evidence="2" id="KW-1185">Reference proteome</keyword>
<dbReference type="EMBL" id="JARJLG010000046">
    <property type="protein sequence ID" value="KAJ7761184.1"/>
    <property type="molecule type" value="Genomic_DNA"/>
</dbReference>
<proteinExistence type="predicted"/>
<gene>
    <name evidence="1" type="ORF">DFH07DRAFT_771514</name>
</gene>
<sequence length="292" mass="33227">MARFGGPVREHLLIAEYFGFRRRISSFDHHHQNGPPVSAAPTEPCTQATTLALTCQIHMDHHRHLESLLDSALATLTVVWEITTQPQNFTPHLLEVLWVLNRHILPSSSTTPSMDMPMVTAAMFLPGVQWSRKWNLILHPDLEFCTAKFISEQSQQIWAAIHPLLGLPEKCQCPLFETDTRWHSVVFHGVPMLADQRPEAYTHSMISTCKVAADMHGELMGYSVLCRPEDFPPCESVACPPVGLYPHILHSALKRTHPNKAWSGPEKYFCRRQSAKTKKIELYFLGVEEWHP</sequence>
<name>A0AAD7NGC9_9AGAR</name>
<accession>A0AAD7NGC9</accession>
<reference evidence="1" key="1">
    <citation type="submission" date="2023-03" db="EMBL/GenBank/DDBJ databases">
        <title>Massive genome expansion in bonnet fungi (Mycena s.s.) driven by repeated elements and novel gene families across ecological guilds.</title>
        <authorList>
            <consortium name="Lawrence Berkeley National Laboratory"/>
            <person name="Harder C.B."/>
            <person name="Miyauchi S."/>
            <person name="Viragh M."/>
            <person name="Kuo A."/>
            <person name="Thoen E."/>
            <person name="Andreopoulos B."/>
            <person name="Lu D."/>
            <person name="Skrede I."/>
            <person name="Drula E."/>
            <person name="Henrissat B."/>
            <person name="Morin E."/>
            <person name="Kohler A."/>
            <person name="Barry K."/>
            <person name="LaButti K."/>
            <person name="Morin E."/>
            <person name="Salamov A."/>
            <person name="Lipzen A."/>
            <person name="Mereny Z."/>
            <person name="Hegedus B."/>
            <person name="Baldrian P."/>
            <person name="Stursova M."/>
            <person name="Weitz H."/>
            <person name="Taylor A."/>
            <person name="Grigoriev I.V."/>
            <person name="Nagy L.G."/>
            <person name="Martin F."/>
            <person name="Kauserud H."/>
        </authorList>
    </citation>
    <scope>NUCLEOTIDE SEQUENCE</scope>
    <source>
        <strain evidence="1">CBHHK188m</strain>
    </source>
</reference>
<dbReference type="AlphaFoldDB" id="A0AAD7NGC9"/>
<dbReference type="Proteomes" id="UP001215280">
    <property type="component" value="Unassembled WGS sequence"/>
</dbReference>
<evidence type="ECO:0000313" key="2">
    <source>
        <dbReference type="Proteomes" id="UP001215280"/>
    </source>
</evidence>